<dbReference type="NCBIfam" id="TIGR00317">
    <property type="entry name" value="cobS"/>
    <property type="match status" value="1"/>
</dbReference>
<dbReference type="Proteomes" id="UP001318682">
    <property type="component" value="Chromosome"/>
</dbReference>
<name>A0ABZ2BW36_9RHOB</name>
<proteinExistence type="inferred from homology"/>
<evidence type="ECO:0000313" key="20">
    <source>
        <dbReference type="EMBL" id="WVX49360.1"/>
    </source>
</evidence>
<comment type="function">
    <text evidence="14 19">Joins adenosylcobinamide-GDP and alpha-ribazole to generate adenosylcobalamin (Ado-cobalamin). Also synthesizes adenosylcobalamin 5'-phosphate from adenosylcobinamide-GDP and alpha-ribazole 5'-phosphate.</text>
</comment>
<keyword evidence="12 19" id="KW-1133">Transmembrane helix</keyword>
<evidence type="ECO:0000256" key="8">
    <source>
        <dbReference type="ARBA" id="ARBA00022573"/>
    </source>
</evidence>
<protein>
    <recommendedName>
        <fullName evidence="6 19">Adenosylcobinamide-GDP ribazoletransferase</fullName>
        <ecNumber evidence="5 19">2.7.8.26</ecNumber>
    </recommendedName>
    <alternativeName>
        <fullName evidence="16 19">Cobalamin synthase</fullName>
    </alternativeName>
    <alternativeName>
        <fullName evidence="15 19">Cobalamin-5'-phosphate synthase</fullName>
    </alternativeName>
</protein>
<keyword evidence="9 19" id="KW-0808">Transferase</keyword>
<evidence type="ECO:0000313" key="21">
    <source>
        <dbReference type="Proteomes" id="UP001318682"/>
    </source>
</evidence>
<evidence type="ECO:0000256" key="17">
    <source>
        <dbReference type="ARBA" id="ARBA00048623"/>
    </source>
</evidence>
<keyword evidence="10 19" id="KW-0812">Transmembrane</keyword>
<evidence type="ECO:0000256" key="12">
    <source>
        <dbReference type="ARBA" id="ARBA00022989"/>
    </source>
</evidence>
<comment type="catalytic activity">
    <reaction evidence="18 19">
        <text>alpha-ribazole 5'-phosphate + adenosylcob(III)inamide-GDP = adenosylcob(III)alamin 5'-phosphate + GMP + H(+)</text>
        <dbReference type="Rhea" id="RHEA:23560"/>
        <dbReference type="ChEBI" id="CHEBI:15378"/>
        <dbReference type="ChEBI" id="CHEBI:57918"/>
        <dbReference type="ChEBI" id="CHEBI:58115"/>
        <dbReference type="ChEBI" id="CHEBI:60487"/>
        <dbReference type="ChEBI" id="CHEBI:60493"/>
        <dbReference type="EC" id="2.7.8.26"/>
    </reaction>
</comment>
<reference evidence="21" key="1">
    <citation type="submission" date="2024-01" db="EMBL/GenBank/DDBJ databases">
        <title>Roseobacter fucihabitans sp. nov., isolated from the brown alga Fucus spiralis.</title>
        <authorList>
            <person name="Hahnke S."/>
            <person name="Berger M."/>
            <person name="Schlingloff A."/>
            <person name="Athale I."/>
            <person name="Neumann-Schaal M."/>
            <person name="Adenaya A."/>
            <person name="Poehlein A."/>
            <person name="Daniel R."/>
            <person name="Pertersen J."/>
            <person name="Brinkhoff T."/>
        </authorList>
    </citation>
    <scope>NUCLEOTIDE SEQUENCE [LARGE SCALE GENOMIC DNA]</scope>
    <source>
        <strain evidence="21">B14</strain>
    </source>
</reference>
<evidence type="ECO:0000256" key="6">
    <source>
        <dbReference type="ARBA" id="ARBA00015850"/>
    </source>
</evidence>
<dbReference type="HAMAP" id="MF_00719">
    <property type="entry name" value="CobS"/>
    <property type="match status" value="1"/>
</dbReference>
<keyword evidence="11 19" id="KW-0460">Magnesium</keyword>
<keyword evidence="13 19" id="KW-0472">Membrane</keyword>
<dbReference type="GO" id="GO:0051073">
    <property type="term" value="F:adenosylcobinamide-GDP ribazoletransferase activity"/>
    <property type="evidence" value="ECO:0007669"/>
    <property type="project" value="UniProtKB-EC"/>
</dbReference>
<feature type="transmembrane region" description="Helical" evidence="19">
    <location>
        <begin position="6"/>
        <end position="28"/>
    </location>
</feature>
<evidence type="ECO:0000256" key="16">
    <source>
        <dbReference type="ARBA" id="ARBA00032853"/>
    </source>
</evidence>
<dbReference type="InterPro" id="IPR003805">
    <property type="entry name" value="CobS"/>
</dbReference>
<comment type="cofactor">
    <cofactor evidence="1 19">
        <name>Mg(2+)</name>
        <dbReference type="ChEBI" id="CHEBI:18420"/>
    </cofactor>
</comment>
<keyword evidence="21" id="KW-1185">Reference proteome</keyword>
<comment type="subcellular location">
    <subcellularLocation>
        <location evidence="2 19">Cell membrane</location>
        <topology evidence="2 19">Multi-pass membrane protein</topology>
    </subcellularLocation>
</comment>
<comment type="similarity">
    <text evidence="4 19">Belongs to the CobS family.</text>
</comment>
<keyword evidence="7 19" id="KW-1003">Cell membrane</keyword>
<evidence type="ECO:0000256" key="19">
    <source>
        <dbReference type="HAMAP-Rule" id="MF_00719"/>
    </source>
</evidence>
<evidence type="ECO:0000256" key="4">
    <source>
        <dbReference type="ARBA" id="ARBA00010561"/>
    </source>
</evidence>
<dbReference type="PANTHER" id="PTHR34148">
    <property type="entry name" value="ADENOSYLCOBINAMIDE-GDP RIBAZOLETRANSFERASE"/>
    <property type="match status" value="1"/>
</dbReference>
<keyword evidence="8 19" id="KW-0169">Cobalamin biosynthesis</keyword>
<evidence type="ECO:0000256" key="3">
    <source>
        <dbReference type="ARBA" id="ARBA00004663"/>
    </source>
</evidence>
<comment type="catalytic activity">
    <reaction evidence="17 19">
        <text>alpha-ribazole + adenosylcob(III)inamide-GDP = adenosylcob(III)alamin + GMP + H(+)</text>
        <dbReference type="Rhea" id="RHEA:16049"/>
        <dbReference type="ChEBI" id="CHEBI:10329"/>
        <dbReference type="ChEBI" id="CHEBI:15378"/>
        <dbReference type="ChEBI" id="CHEBI:18408"/>
        <dbReference type="ChEBI" id="CHEBI:58115"/>
        <dbReference type="ChEBI" id="CHEBI:60487"/>
        <dbReference type="EC" id="2.7.8.26"/>
    </reaction>
</comment>
<dbReference type="EMBL" id="CP143423">
    <property type="protein sequence ID" value="WVX49360.1"/>
    <property type="molecule type" value="Genomic_DNA"/>
</dbReference>
<accession>A0ABZ2BW36</accession>
<evidence type="ECO:0000256" key="11">
    <source>
        <dbReference type="ARBA" id="ARBA00022842"/>
    </source>
</evidence>
<evidence type="ECO:0000256" key="18">
    <source>
        <dbReference type="ARBA" id="ARBA00049504"/>
    </source>
</evidence>
<dbReference type="RefSeq" id="WP_187429635.1">
    <property type="nucleotide sequence ID" value="NZ_CP143423.1"/>
</dbReference>
<evidence type="ECO:0000256" key="2">
    <source>
        <dbReference type="ARBA" id="ARBA00004651"/>
    </source>
</evidence>
<evidence type="ECO:0000256" key="5">
    <source>
        <dbReference type="ARBA" id="ARBA00013200"/>
    </source>
</evidence>
<dbReference type="EC" id="2.7.8.26" evidence="5 19"/>
<dbReference type="PANTHER" id="PTHR34148:SF1">
    <property type="entry name" value="ADENOSYLCOBINAMIDE-GDP RIBAZOLETRANSFERASE"/>
    <property type="match status" value="1"/>
</dbReference>
<evidence type="ECO:0000256" key="15">
    <source>
        <dbReference type="ARBA" id="ARBA00032605"/>
    </source>
</evidence>
<evidence type="ECO:0000256" key="9">
    <source>
        <dbReference type="ARBA" id="ARBA00022679"/>
    </source>
</evidence>
<evidence type="ECO:0000256" key="1">
    <source>
        <dbReference type="ARBA" id="ARBA00001946"/>
    </source>
</evidence>
<feature type="transmembrane region" description="Helical" evidence="19">
    <location>
        <begin position="203"/>
        <end position="222"/>
    </location>
</feature>
<evidence type="ECO:0000256" key="10">
    <source>
        <dbReference type="ARBA" id="ARBA00022692"/>
    </source>
</evidence>
<feature type="transmembrane region" description="Helical" evidence="19">
    <location>
        <begin position="68"/>
        <end position="86"/>
    </location>
</feature>
<evidence type="ECO:0000256" key="7">
    <source>
        <dbReference type="ARBA" id="ARBA00022475"/>
    </source>
</evidence>
<evidence type="ECO:0000256" key="14">
    <source>
        <dbReference type="ARBA" id="ARBA00025228"/>
    </source>
</evidence>
<comment type="pathway">
    <text evidence="3 19">Cofactor biosynthesis; adenosylcobalamin biosynthesis; adenosylcobalamin from cob(II)yrinate a,c-diamide: step 7/7.</text>
</comment>
<organism evidence="20 21">
    <name type="scientific">Roseobacter fucihabitans</name>
    <dbReference type="NCBI Taxonomy" id="1537242"/>
    <lineage>
        <taxon>Bacteria</taxon>
        <taxon>Pseudomonadati</taxon>
        <taxon>Pseudomonadota</taxon>
        <taxon>Alphaproteobacteria</taxon>
        <taxon>Rhodobacterales</taxon>
        <taxon>Roseobacteraceae</taxon>
        <taxon>Roseobacter</taxon>
    </lineage>
</organism>
<dbReference type="Pfam" id="PF02654">
    <property type="entry name" value="CobS"/>
    <property type="match status" value="1"/>
</dbReference>
<sequence>MKTDRLPFWLLDILVAGALLSRLPLPHLPENAFIHTARAAWAYPVVGAVLGTLAGACGLAIMGLDLPAPFAAGGVLAALMLLTGAMHEDGLADTADGFWGGFDPARRLEIMKDSQIGTYGVLALLVVTGLRWVAYAALLPLGLLPVVVAAVLSRATMPCLMASVPNARNSGLSKSVGSPSMPIVATGVVIALALAGLCVGVSAIMYLIMGLAVALLVGWLAMRKIKGQTGDVLGATQQLSELAILGTMIAQMT</sequence>
<feature type="transmembrane region" description="Helical" evidence="19">
    <location>
        <begin position="40"/>
        <end position="62"/>
    </location>
</feature>
<evidence type="ECO:0000256" key="13">
    <source>
        <dbReference type="ARBA" id="ARBA00023136"/>
    </source>
</evidence>
<gene>
    <name evidence="20" type="primary">cobV</name>
    <name evidence="19" type="synonym">cobS</name>
    <name evidence="20" type="ORF">ROLI_024530</name>
</gene>
<feature type="transmembrane region" description="Helical" evidence="19">
    <location>
        <begin position="176"/>
        <end position="197"/>
    </location>
</feature>